<dbReference type="EMBL" id="CM042889">
    <property type="protein sequence ID" value="KAI4320609.1"/>
    <property type="molecule type" value="Genomic_DNA"/>
</dbReference>
<accession>A0ACB9M8F4</accession>
<dbReference type="Proteomes" id="UP001057402">
    <property type="component" value="Chromosome 10"/>
</dbReference>
<reference evidence="2" key="1">
    <citation type="journal article" date="2023" name="Front. Plant Sci.">
        <title>Chromosomal-level genome assembly of Melastoma candidum provides insights into trichome evolution.</title>
        <authorList>
            <person name="Zhong Y."/>
            <person name="Wu W."/>
            <person name="Sun C."/>
            <person name="Zou P."/>
            <person name="Liu Y."/>
            <person name="Dai S."/>
            <person name="Zhou R."/>
        </authorList>
    </citation>
    <scope>NUCLEOTIDE SEQUENCE [LARGE SCALE GENOMIC DNA]</scope>
</reference>
<comment type="caution">
    <text evidence="1">The sequence shown here is derived from an EMBL/GenBank/DDBJ whole genome shotgun (WGS) entry which is preliminary data.</text>
</comment>
<organism evidence="1 2">
    <name type="scientific">Melastoma candidum</name>
    <dbReference type="NCBI Taxonomy" id="119954"/>
    <lineage>
        <taxon>Eukaryota</taxon>
        <taxon>Viridiplantae</taxon>
        <taxon>Streptophyta</taxon>
        <taxon>Embryophyta</taxon>
        <taxon>Tracheophyta</taxon>
        <taxon>Spermatophyta</taxon>
        <taxon>Magnoliopsida</taxon>
        <taxon>eudicotyledons</taxon>
        <taxon>Gunneridae</taxon>
        <taxon>Pentapetalae</taxon>
        <taxon>rosids</taxon>
        <taxon>malvids</taxon>
        <taxon>Myrtales</taxon>
        <taxon>Melastomataceae</taxon>
        <taxon>Melastomatoideae</taxon>
        <taxon>Melastomateae</taxon>
        <taxon>Melastoma</taxon>
    </lineage>
</organism>
<evidence type="ECO:0000313" key="2">
    <source>
        <dbReference type="Proteomes" id="UP001057402"/>
    </source>
</evidence>
<name>A0ACB9M8F4_9MYRT</name>
<evidence type="ECO:0000313" key="1">
    <source>
        <dbReference type="EMBL" id="KAI4320609.1"/>
    </source>
</evidence>
<sequence length="71" mass="8621">MLYNSIARYANMSDYYHWLLEHKDATKFEAKRHLVMMLFPETKERFEEQHEMLIDNSHILTESVFKLNPTS</sequence>
<keyword evidence="2" id="KW-1185">Reference proteome</keyword>
<proteinExistence type="predicted"/>
<gene>
    <name evidence="1" type="ORF">MLD38_034070</name>
</gene>
<protein>
    <submittedName>
        <fullName evidence="1">Uncharacterized protein</fullName>
    </submittedName>
</protein>